<evidence type="ECO:0000313" key="2">
    <source>
        <dbReference type="Proteomes" id="UP001396334"/>
    </source>
</evidence>
<dbReference type="EMBL" id="JBBPBN010000055">
    <property type="protein sequence ID" value="KAK8990038.1"/>
    <property type="molecule type" value="Genomic_DNA"/>
</dbReference>
<proteinExistence type="predicted"/>
<organism evidence="1 2">
    <name type="scientific">Hibiscus sabdariffa</name>
    <name type="common">roselle</name>
    <dbReference type="NCBI Taxonomy" id="183260"/>
    <lineage>
        <taxon>Eukaryota</taxon>
        <taxon>Viridiplantae</taxon>
        <taxon>Streptophyta</taxon>
        <taxon>Embryophyta</taxon>
        <taxon>Tracheophyta</taxon>
        <taxon>Spermatophyta</taxon>
        <taxon>Magnoliopsida</taxon>
        <taxon>eudicotyledons</taxon>
        <taxon>Gunneridae</taxon>
        <taxon>Pentapetalae</taxon>
        <taxon>rosids</taxon>
        <taxon>malvids</taxon>
        <taxon>Malvales</taxon>
        <taxon>Malvaceae</taxon>
        <taxon>Malvoideae</taxon>
        <taxon>Hibiscus</taxon>
    </lineage>
</organism>
<gene>
    <name evidence="1" type="ORF">V6N11_008557</name>
</gene>
<protein>
    <submittedName>
        <fullName evidence="1">Uncharacterized protein</fullName>
    </submittedName>
</protein>
<keyword evidence="2" id="KW-1185">Reference proteome</keyword>
<dbReference type="Proteomes" id="UP001396334">
    <property type="component" value="Unassembled WGS sequence"/>
</dbReference>
<evidence type="ECO:0000313" key="1">
    <source>
        <dbReference type="EMBL" id="KAK8990038.1"/>
    </source>
</evidence>
<sequence>MFQLPVVLACGENGAWGFCGRLMMIYTVCKLLSLCISAEHVIIHARMAIQLRSEARKDESWRLKVLFSSLPKDLAILLGTEENTSARIGDVLYWKRTQAQQGRLCAS</sequence>
<accession>A0ABR2PNM7</accession>
<comment type="caution">
    <text evidence="1">The sequence shown here is derived from an EMBL/GenBank/DDBJ whole genome shotgun (WGS) entry which is preliminary data.</text>
</comment>
<reference evidence="1 2" key="1">
    <citation type="journal article" date="2024" name="G3 (Bethesda)">
        <title>Genome assembly of Hibiscus sabdariffa L. provides insights into metabolisms of medicinal natural products.</title>
        <authorList>
            <person name="Kim T."/>
        </authorList>
    </citation>
    <scope>NUCLEOTIDE SEQUENCE [LARGE SCALE GENOMIC DNA]</scope>
    <source>
        <strain evidence="1">TK-2024</strain>
        <tissue evidence="1">Old leaves</tissue>
    </source>
</reference>
<name>A0ABR2PNM7_9ROSI</name>